<name>A0ABU3B0P9_9ACTN</name>
<keyword evidence="3" id="KW-1185">Reference proteome</keyword>
<gene>
    <name evidence="2" type="ORF">RM812_38615</name>
</gene>
<reference evidence="2" key="1">
    <citation type="submission" date="2024-05" db="EMBL/GenBank/DDBJ databases">
        <title>30 novel species of actinomycetes from the DSMZ collection.</title>
        <authorList>
            <person name="Nouioui I."/>
        </authorList>
    </citation>
    <scope>NUCLEOTIDE SEQUENCE</scope>
    <source>
        <strain evidence="2">DSM 40712</strain>
    </source>
</reference>
<proteinExistence type="predicted"/>
<protein>
    <submittedName>
        <fullName evidence="2">Helix-turn-helix domain-containing protein</fullName>
    </submittedName>
</protein>
<dbReference type="InterPro" id="IPR025736">
    <property type="entry name" value="PucR_C-HTH_dom"/>
</dbReference>
<feature type="domain" description="PucR C-terminal helix-turn-helix" evidence="1">
    <location>
        <begin position="52"/>
        <end position="79"/>
    </location>
</feature>
<evidence type="ECO:0000313" key="3">
    <source>
        <dbReference type="Proteomes" id="UP001180724"/>
    </source>
</evidence>
<dbReference type="Gene3D" id="1.10.10.2840">
    <property type="entry name" value="PucR C-terminal helix-turn-helix domain"/>
    <property type="match status" value="1"/>
</dbReference>
<evidence type="ECO:0000313" key="2">
    <source>
        <dbReference type="EMBL" id="MDT0616027.1"/>
    </source>
</evidence>
<dbReference type="RefSeq" id="WP_311585052.1">
    <property type="nucleotide sequence ID" value="NZ_JAVRFH010000090.1"/>
</dbReference>
<evidence type="ECO:0000259" key="1">
    <source>
        <dbReference type="Pfam" id="PF13556"/>
    </source>
</evidence>
<accession>A0ABU3B0P9</accession>
<dbReference type="InterPro" id="IPR042070">
    <property type="entry name" value="PucR_C-HTH_sf"/>
</dbReference>
<dbReference type="EMBL" id="JAVRFH010000090">
    <property type="protein sequence ID" value="MDT0616027.1"/>
    <property type="molecule type" value="Genomic_DNA"/>
</dbReference>
<sequence length="79" mass="8533">MSRTACLNNMASYETLGELAVLLRLPDAALNASLLPKPVRTLLDSPVGQRLEETLRCFLENVGSLPLTAEALGIHRSSL</sequence>
<organism evidence="2 3">
    <name type="scientific">Streptomyces lancefieldiae</name>
    <dbReference type="NCBI Taxonomy" id="3075520"/>
    <lineage>
        <taxon>Bacteria</taxon>
        <taxon>Bacillati</taxon>
        <taxon>Actinomycetota</taxon>
        <taxon>Actinomycetes</taxon>
        <taxon>Kitasatosporales</taxon>
        <taxon>Streptomycetaceae</taxon>
        <taxon>Streptomyces</taxon>
    </lineage>
</organism>
<dbReference type="Proteomes" id="UP001180724">
    <property type="component" value="Unassembled WGS sequence"/>
</dbReference>
<dbReference type="Pfam" id="PF13556">
    <property type="entry name" value="HTH_30"/>
    <property type="match status" value="1"/>
</dbReference>
<comment type="caution">
    <text evidence="2">The sequence shown here is derived from an EMBL/GenBank/DDBJ whole genome shotgun (WGS) entry which is preliminary data.</text>
</comment>